<dbReference type="RefSeq" id="XP_064709029.1">
    <property type="nucleotide sequence ID" value="XM_064855440.1"/>
</dbReference>
<keyword evidence="3 4" id="KW-0687">Ribonucleoprotein</keyword>
<name>A0AAV9NHR1_9EURO</name>
<dbReference type="PANTHER" id="PTHR13501:SF10">
    <property type="entry name" value="LARGE RIBOSOMAL SUBUNIT PROTEIN UL22M"/>
    <property type="match status" value="1"/>
</dbReference>
<keyword evidence="2 4" id="KW-0689">Ribosomal protein</keyword>
<dbReference type="GeneID" id="89980062"/>
<dbReference type="GO" id="GO:0003735">
    <property type="term" value="F:structural constituent of ribosome"/>
    <property type="evidence" value="ECO:0007669"/>
    <property type="project" value="InterPro"/>
</dbReference>
<accession>A0AAV9NHR1</accession>
<organism evidence="6 7">
    <name type="scientific">Exophiala bonariae</name>
    <dbReference type="NCBI Taxonomy" id="1690606"/>
    <lineage>
        <taxon>Eukaryota</taxon>
        <taxon>Fungi</taxon>
        <taxon>Dikarya</taxon>
        <taxon>Ascomycota</taxon>
        <taxon>Pezizomycotina</taxon>
        <taxon>Eurotiomycetes</taxon>
        <taxon>Chaetothyriomycetidae</taxon>
        <taxon>Chaetothyriales</taxon>
        <taxon>Herpotrichiellaceae</taxon>
        <taxon>Exophiala</taxon>
    </lineage>
</organism>
<feature type="region of interest" description="Disordered" evidence="5">
    <location>
        <begin position="1"/>
        <end position="65"/>
    </location>
</feature>
<keyword evidence="7" id="KW-1185">Reference proteome</keyword>
<dbReference type="CDD" id="cd00336">
    <property type="entry name" value="Ribosomal_L22"/>
    <property type="match status" value="1"/>
</dbReference>
<gene>
    <name evidence="6" type="ORF">LTR84_011912</name>
</gene>
<evidence type="ECO:0000256" key="2">
    <source>
        <dbReference type="ARBA" id="ARBA00022980"/>
    </source>
</evidence>
<reference evidence="6 7" key="1">
    <citation type="submission" date="2023-08" db="EMBL/GenBank/DDBJ databases">
        <title>Black Yeasts Isolated from many extreme environments.</title>
        <authorList>
            <person name="Coleine C."/>
            <person name="Stajich J.E."/>
            <person name="Selbmann L."/>
        </authorList>
    </citation>
    <scope>NUCLEOTIDE SEQUENCE [LARGE SCALE GENOMIC DNA]</scope>
    <source>
        <strain evidence="6 7">CCFEE 5792</strain>
    </source>
</reference>
<dbReference type="Pfam" id="PF00237">
    <property type="entry name" value="Ribosomal_L22"/>
    <property type="match status" value="2"/>
</dbReference>
<comment type="similarity">
    <text evidence="1 4">Belongs to the universal ribosomal protein uL22 family.</text>
</comment>
<dbReference type="InterPro" id="IPR047867">
    <property type="entry name" value="Ribosomal_uL22_bac/org-type"/>
</dbReference>
<evidence type="ECO:0000256" key="1">
    <source>
        <dbReference type="ARBA" id="ARBA00009451"/>
    </source>
</evidence>
<feature type="compositionally biased region" description="Low complexity" evidence="5">
    <location>
        <begin position="16"/>
        <end position="28"/>
    </location>
</feature>
<evidence type="ECO:0000313" key="6">
    <source>
        <dbReference type="EMBL" id="KAK5057911.1"/>
    </source>
</evidence>
<dbReference type="PANTHER" id="PTHR13501">
    <property type="entry name" value="CHLOROPLAST 50S RIBOSOMAL PROTEIN L22-RELATED"/>
    <property type="match status" value="1"/>
</dbReference>
<sequence>MSQQAVLRHICRGKPSTSLSSSLSISTIRSFHSTRPQHAGEQPDTKSKSTSTALAPSPTATADKLKKVQAKVQAQMKDEQEDASANFNQGGLARSSMFYRHLTSDLNAKLTPAEREQKHEAEKEVPLSERSATNMAQALNPKPVARSRWQRKMVIRHIQREGQLTREMEIARTERTHTSRSHFFKTSMKKLAPLTRQIAGKSLDEAILQMRFSKKKVAKDVREHLLIARAEAITSKGMGLKEDRTEAQSKALVKDPSVSKPLPGQTPIKTKRKGVTPDPTEIYVSEAWTNRGSYGRLPDYRARGRMNIMRPPHTGMTVVLKEEKTKTRIAAEKEAKEIKKRLQKKIWVQLPDRPVTMQRQHLLW</sequence>
<dbReference type="InterPro" id="IPR036394">
    <property type="entry name" value="Ribosomal_uL22_sf"/>
</dbReference>
<dbReference type="EMBL" id="JAVRRD010000006">
    <property type="protein sequence ID" value="KAK5057911.1"/>
    <property type="molecule type" value="Genomic_DNA"/>
</dbReference>
<evidence type="ECO:0000256" key="5">
    <source>
        <dbReference type="SAM" id="MobiDB-lite"/>
    </source>
</evidence>
<evidence type="ECO:0008006" key="8">
    <source>
        <dbReference type="Google" id="ProtNLM"/>
    </source>
</evidence>
<evidence type="ECO:0000256" key="4">
    <source>
        <dbReference type="RuleBase" id="RU004005"/>
    </source>
</evidence>
<dbReference type="FunFam" id="3.90.470.10:FF:000017">
    <property type="entry name" value="54S ribosomal protein L22, mitochondrial"/>
    <property type="match status" value="1"/>
</dbReference>
<evidence type="ECO:0000256" key="3">
    <source>
        <dbReference type="ARBA" id="ARBA00023274"/>
    </source>
</evidence>
<dbReference type="SUPFAM" id="SSF54843">
    <property type="entry name" value="Ribosomal protein L22"/>
    <property type="match status" value="1"/>
</dbReference>
<dbReference type="Proteomes" id="UP001358417">
    <property type="component" value="Unassembled WGS sequence"/>
</dbReference>
<protein>
    <recommendedName>
        <fullName evidence="8">Mitochondrial large ribosomal subunit</fullName>
    </recommendedName>
</protein>
<dbReference type="InterPro" id="IPR001063">
    <property type="entry name" value="Ribosomal_uL22"/>
</dbReference>
<comment type="caution">
    <text evidence="6">The sequence shown here is derived from an EMBL/GenBank/DDBJ whole genome shotgun (WGS) entry which is preliminary data.</text>
</comment>
<dbReference type="Gene3D" id="3.90.470.10">
    <property type="entry name" value="Ribosomal protein L22/L17"/>
    <property type="match status" value="1"/>
</dbReference>
<feature type="compositionally biased region" description="Low complexity" evidence="5">
    <location>
        <begin position="48"/>
        <end position="62"/>
    </location>
</feature>
<evidence type="ECO:0000313" key="7">
    <source>
        <dbReference type="Proteomes" id="UP001358417"/>
    </source>
</evidence>
<proteinExistence type="inferred from homology"/>
<dbReference type="AlphaFoldDB" id="A0AAV9NHR1"/>
<dbReference type="GO" id="GO:0015934">
    <property type="term" value="C:large ribosomal subunit"/>
    <property type="evidence" value="ECO:0007669"/>
    <property type="project" value="InterPro"/>
</dbReference>
<dbReference type="GO" id="GO:0006412">
    <property type="term" value="P:translation"/>
    <property type="evidence" value="ECO:0007669"/>
    <property type="project" value="InterPro"/>
</dbReference>
<feature type="region of interest" description="Disordered" evidence="5">
    <location>
        <begin position="250"/>
        <end position="277"/>
    </location>
</feature>